<evidence type="ECO:0000256" key="4">
    <source>
        <dbReference type="PROSITE-ProRule" id="PRU00182"/>
    </source>
</evidence>
<dbReference type="Gene3D" id="3.30.70.580">
    <property type="entry name" value="Pseudouridine synthase I, catalytic domain, N-terminal subdomain"/>
    <property type="match status" value="1"/>
</dbReference>
<dbReference type="OrthoDB" id="9807213at2"/>
<dbReference type="EC" id="5.4.99.-" evidence="5"/>
<dbReference type="InterPro" id="IPR000748">
    <property type="entry name" value="PsdUridine_synth_RsuA/RluB/E/F"/>
</dbReference>
<dbReference type="SUPFAM" id="SSF55174">
    <property type="entry name" value="Alpha-L RNA-binding motif"/>
    <property type="match status" value="1"/>
</dbReference>
<protein>
    <recommendedName>
        <fullName evidence="5">Pseudouridine synthase</fullName>
        <ecNumber evidence="5">5.4.99.-</ecNumber>
    </recommendedName>
</protein>
<feature type="domain" description="RNA-binding S4" evidence="6">
    <location>
        <begin position="1"/>
        <end position="64"/>
    </location>
</feature>
<dbReference type="PANTHER" id="PTHR47683">
    <property type="entry name" value="PSEUDOURIDINE SYNTHASE FAMILY PROTEIN-RELATED"/>
    <property type="match status" value="1"/>
</dbReference>
<dbReference type="InterPro" id="IPR042092">
    <property type="entry name" value="PsdUridine_s_RsuA/RluB/E/F_cat"/>
</dbReference>
<dbReference type="Proteomes" id="UP000236311">
    <property type="component" value="Unassembled WGS sequence"/>
</dbReference>
<evidence type="ECO:0000259" key="6">
    <source>
        <dbReference type="SMART" id="SM00363"/>
    </source>
</evidence>
<evidence type="ECO:0000256" key="1">
    <source>
        <dbReference type="ARBA" id="ARBA00008348"/>
    </source>
</evidence>
<dbReference type="RefSeq" id="WP_103241557.1">
    <property type="nucleotide sequence ID" value="NZ_JANJZD010000027.1"/>
</dbReference>
<evidence type="ECO:0000313" key="8">
    <source>
        <dbReference type="Proteomes" id="UP000236311"/>
    </source>
</evidence>
<dbReference type="AlphaFoldDB" id="A0A2K4ZM40"/>
<proteinExistence type="inferred from homology"/>
<dbReference type="NCBIfam" id="TIGR00093">
    <property type="entry name" value="pseudouridine synthase"/>
    <property type="match status" value="1"/>
</dbReference>
<dbReference type="SMART" id="SM00363">
    <property type="entry name" value="S4"/>
    <property type="match status" value="1"/>
</dbReference>
<dbReference type="CDD" id="cd02553">
    <property type="entry name" value="PseudoU_synth_RsuA"/>
    <property type="match status" value="1"/>
</dbReference>
<dbReference type="Gene3D" id="3.10.290.10">
    <property type="entry name" value="RNA-binding S4 domain"/>
    <property type="match status" value="1"/>
</dbReference>
<dbReference type="EMBL" id="OFSM01000027">
    <property type="protein sequence ID" value="SOY31538.1"/>
    <property type="molecule type" value="Genomic_DNA"/>
</dbReference>
<dbReference type="GO" id="GO:0120159">
    <property type="term" value="F:rRNA pseudouridine synthase activity"/>
    <property type="evidence" value="ECO:0007669"/>
    <property type="project" value="UniProtKB-ARBA"/>
</dbReference>
<dbReference type="InterPro" id="IPR020103">
    <property type="entry name" value="PsdUridine_synth_cat_dom_sf"/>
</dbReference>
<dbReference type="InterPro" id="IPR050343">
    <property type="entry name" value="RsuA_PseudoU_synthase"/>
</dbReference>
<evidence type="ECO:0000256" key="5">
    <source>
        <dbReference type="RuleBase" id="RU003887"/>
    </source>
</evidence>
<keyword evidence="3 5" id="KW-0413">Isomerase</keyword>
<dbReference type="InterPro" id="IPR020094">
    <property type="entry name" value="TruA/RsuA/RluB/E/F_N"/>
</dbReference>
<evidence type="ECO:0000256" key="3">
    <source>
        <dbReference type="ARBA" id="ARBA00023235"/>
    </source>
</evidence>
<sequence>MRLDKFLCEMNMGTRGQVKAFVRQGMVTVNGKPVKFPDEKIDENTDQVTFKGQSLRYRKYVYYMLHKPEGVVSATNDNTADTVVSLLGEDRRRDIFPVGRLDKDSTGLLLLTNDGELAHLLLSPKRHVDKTYQVTVEHSLTQEEISRLEQGLDIGEEHLTLPARVSVGTGSIIYITVHEGKFHQIKRMLQAVDNRVLALKRTEFACLQLDENLKPGEYRALTETEIQKLKSLGGCK</sequence>
<evidence type="ECO:0000313" key="7">
    <source>
        <dbReference type="EMBL" id="SOY31538.1"/>
    </source>
</evidence>
<dbReference type="InterPro" id="IPR018496">
    <property type="entry name" value="PsdUridine_synth_RsuA/RluB_CS"/>
</dbReference>
<reference evidence="7 8" key="1">
    <citation type="submission" date="2018-01" db="EMBL/GenBank/DDBJ databases">
        <authorList>
            <person name="Gaut B.S."/>
            <person name="Morton B.R."/>
            <person name="Clegg M.T."/>
            <person name="Duvall M.R."/>
        </authorList>
    </citation>
    <scope>NUCLEOTIDE SEQUENCE [LARGE SCALE GENOMIC DNA]</scope>
    <source>
        <strain evidence="7">GP69</strain>
    </source>
</reference>
<dbReference type="PANTHER" id="PTHR47683:SF4">
    <property type="entry name" value="PSEUDOURIDINE SYNTHASE"/>
    <property type="match status" value="1"/>
</dbReference>
<dbReference type="Pfam" id="PF00849">
    <property type="entry name" value="PseudoU_synth_2"/>
    <property type="match status" value="1"/>
</dbReference>
<dbReference type="CDD" id="cd00165">
    <property type="entry name" value="S4"/>
    <property type="match status" value="1"/>
</dbReference>
<name>A0A2K4ZM40_9FIRM</name>
<dbReference type="Gene3D" id="3.30.70.1560">
    <property type="entry name" value="Alpha-L RNA-binding motif"/>
    <property type="match status" value="1"/>
</dbReference>
<dbReference type="GO" id="GO:0005829">
    <property type="term" value="C:cytosol"/>
    <property type="evidence" value="ECO:0007669"/>
    <property type="project" value="UniProtKB-ARBA"/>
</dbReference>
<comment type="similarity">
    <text evidence="1 5">Belongs to the pseudouridine synthase RsuA family.</text>
</comment>
<dbReference type="InterPro" id="IPR006145">
    <property type="entry name" value="PsdUridine_synth_RsuA/RluA"/>
</dbReference>
<gene>
    <name evidence="7" type="primary">rsuA</name>
    <name evidence="7" type="ORF">AMURIS_04282</name>
</gene>
<keyword evidence="8" id="KW-1185">Reference proteome</keyword>
<dbReference type="SUPFAM" id="SSF55120">
    <property type="entry name" value="Pseudouridine synthase"/>
    <property type="match status" value="1"/>
</dbReference>
<keyword evidence="2 4" id="KW-0694">RNA-binding</keyword>
<dbReference type="InterPro" id="IPR036986">
    <property type="entry name" value="S4_RNA-bd_sf"/>
</dbReference>
<dbReference type="PROSITE" id="PS01149">
    <property type="entry name" value="PSI_RSU"/>
    <property type="match status" value="1"/>
</dbReference>
<dbReference type="GO" id="GO:0000455">
    <property type="term" value="P:enzyme-directed rRNA pseudouridine synthesis"/>
    <property type="evidence" value="ECO:0007669"/>
    <property type="project" value="UniProtKB-ARBA"/>
</dbReference>
<dbReference type="GO" id="GO:0003723">
    <property type="term" value="F:RNA binding"/>
    <property type="evidence" value="ECO:0007669"/>
    <property type="project" value="UniProtKB-KW"/>
</dbReference>
<evidence type="ECO:0000256" key="2">
    <source>
        <dbReference type="ARBA" id="ARBA00022884"/>
    </source>
</evidence>
<dbReference type="InterPro" id="IPR002942">
    <property type="entry name" value="S4_RNA-bd"/>
</dbReference>
<organism evidence="7 8">
    <name type="scientific">Acetatifactor muris</name>
    <dbReference type="NCBI Taxonomy" id="879566"/>
    <lineage>
        <taxon>Bacteria</taxon>
        <taxon>Bacillati</taxon>
        <taxon>Bacillota</taxon>
        <taxon>Clostridia</taxon>
        <taxon>Lachnospirales</taxon>
        <taxon>Lachnospiraceae</taxon>
        <taxon>Acetatifactor</taxon>
    </lineage>
</organism>
<dbReference type="PROSITE" id="PS50889">
    <property type="entry name" value="S4"/>
    <property type="match status" value="1"/>
</dbReference>
<dbReference type="FunFam" id="3.30.70.1560:FF:000001">
    <property type="entry name" value="Pseudouridine synthase"/>
    <property type="match status" value="1"/>
</dbReference>
<dbReference type="Pfam" id="PF01479">
    <property type="entry name" value="S4"/>
    <property type="match status" value="1"/>
</dbReference>
<accession>A0A2K4ZM40</accession>